<keyword evidence="4 6" id="KW-0472">Membrane</keyword>
<feature type="transmembrane region" description="Helical" evidence="6">
    <location>
        <begin position="499"/>
        <end position="525"/>
    </location>
</feature>
<keyword evidence="10" id="KW-1185">Reference proteome</keyword>
<dbReference type="InterPro" id="IPR024752">
    <property type="entry name" value="Myb/SANT-like_dom"/>
</dbReference>
<dbReference type="InterPro" id="IPR036513">
    <property type="entry name" value="STAS_dom_sf"/>
</dbReference>
<feature type="transmembrane region" description="Helical" evidence="6">
    <location>
        <begin position="119"/>
        <end position="135"/>
    </location>
</feature>
<dbReference type="STRING" id="1202772.A0A1V9YPS4"/>
<evidence type="ECO:0000259" key="7">
    <source>
        <dbReference type="PROSITE" id="PS50042"/>
    </source>
</evidence>
<proteinExistence type="predicted"/>
<evidence type="ECO:0000259" key="8">
    <source>
        <dbReference type="PROSITE" id="PS50801"/>
    </source>
</evidence>
<comment type="caution">
    <text evidence="9">The sequence shown here is derived from an EMBL/GenBank/DDBJ whole genome shotgun (WGS) entry which is preliminary data.</text>
</comment>
<sequence length="1114" mass="123478">MDSVGATARTPRNELTRWKSYRDEEELPLLPVGAAKAVVIAEDDAASDKYFKVGLYGLVNAIILVPLMISFAQIIFRDPVFQPFLSELVKLTMVSGAVHQLCFSLSSTMPFAVGQVQDAGLIFLSAMATSIVTILKEIPGGVSMEDVLSTTLWTLCGSTAALGVALIFTGKLNLASFVQYLPMPVVGGYLSFIGFYCFEAGLSMMASKEITSILDWPRLADTKSIVLCAPGVLGGIFLFVMTQRIRHFAALPTCMLSILVVFYSGMLLSGSSFEDARRFGWIAPLPNGTLSVSDIYKHFHLELFHPEVITPQIPTWIAMYFVVAFSSSLDVAAIEMALHKPLDHNAELQTVGWSNLVSGLTGGFTGSYIFSSTIFSMKSGVDSRWTGGLIFALEIALVLSPFSIIAYVPKLFFGSLNALIGIDLVMEWIVHAKKSMLWAEYAILWFTFLIMNFWNLEAGIVLGIAAAGINFILSYVESTVVRRISRQSLVKRDLRERALLFQVRSAIVMLELDGFVFFGSSVAILNQVRKHITTSDVLERSFVHVPTVRTRFLILDFERVRGVDVTAVRSCFTATKEHLTAHGITLVFAALPSAVRGMFDLHDLLAQSSVFDTMEMAIEWCEDTLLQMNGATPILDQMQYHFAKGQVTPLLESFLPPPLTDDARLSDDLVAQYFVTSFEPAGKRIYESGDEVHGVYLVGKGHVDVYVPRDVHEHMGFEGRKRIVRVTNGAWLGDVDMVLNNRHNLTAETKSPCFLFYLDRAALASMREAHPHLAARFDNAMLQSMAMWIMESHGTEALLERRALRRTADQESSCRSCVLSLVASKFQILVWSSMSSNSSAQWNDDRDGVLIEGFHAQVVAGMHKGRSSGSGGLKKDGWHNLLKFFNSTLGLNYQKSQLQSRWTILKKRHAIFKMLKMNPDFAWDPEHNLPVASQATWNEFAAKYPDALQYRSAPLNFFAELDAILSGDVVPGDNNDSSDTEDEAPRKAGRKRAPMDLLNAPMVKASRMDALVHAESSLSSTASPHHHLAPRQSLANHHAAVAAQQLHDTTVGPPTPLERALKTFFLLAHHLPPRKKLQFSQFLASGHENTVVLFNCIDDETKWQLINDVLAKDP</sequence>
<feature type="transmembrane region" description="Helical" evidence="6">
    <location>
        <begin position="437"/>
        <end position="454"/>
    </location>
</feature>
<feature type="region of interest" description="Disordered" evidence="5">
    <location>
        <begin position="969"/>
        <end position="998"/>
    </location>
</feature>
<reference evidence="9 10" key="1">
    <citation type="journal article" date="2014" name="Genome Biol. Evol.">
        <title>The secreted proteins of Achlya hypogyna and Thraustotheca clavata identify the ancestral oomycete secretome and reveal gene acquisitions by horizontal gene transfer.</title>
        <authorList>
            <person name="Misner I."/>
            <person name="Blouin N."/>
            <person name="Leonard G."/>
            <person name="Richards T.A."/>
            <person name="Lane C.E."/>
        </authorList>
    </citation>
    <scope>NUCLEOTIDE SEQUENCE [LARGE SCALE GENOMIC DNA]</scope>
    <source>
        <strain evidence="9 10">ATCC 48635</strain>
    </source>
</reference>
<evidence type="ECO:0000256" key="3">
    <source>
        <dbReference type="ARBA" id="ARBA00022989"/>
    </source>
</evidence>
<dbReference type="GO" id="GO:0016020">
    <property type="term" value="C:membrane"/>
    <property type="evidence" value="ECO:0007669"/>
    <property type="project" value="UniProtKB-SubCell"/>
</dbReference>
<dbReference type="CDD" id="cd00038">
    <property type="entry name" value="CAP_ED"/>
    <property type="match status" value="1"/>
</dbReference>
<feature type="transmembrane region" description="Helical" evidence="6">
    <location>
        <begin position="53"/>
        <end position="76"/>
    </location>
</feature>
<dbReference type="PANTHER" id="PTHR43310:SF2">
    <property type="entry name" value="SLC26A_SULP TRANSPORTER DOMAIN-CONTAINING PROTEIN"/>
    <property type="match status" value="1"/>
</dbReference>
<feature type="transmembrane region" description="Helical" evidence="6">
    <location>
        <begin position="180"/>
        <end position="203"/>
    </location>
</feature>
<name>A0A1V9YPS4_ACHHY</name>
<evidence type="ECO:0000256" key="5">
    <source>
        <dbReference type="SAM" id="MobiDB-lite"/>
    </source>
</evidence>
<dbReference type="AlphaFoldDB" id="A0A1V9YPS4"/>
<evidence type="ECO:0000313" key="10">
    <source>
        <dbReference type="Proteomes" id="UP000243579"/>
    </source>
</evidence>
<dbReference type="InterPro" id="IPR011547">
    <property type="entry name" value="SLC26A/SulP_dom"/>
</dbReference>
<dbReference type="Pfam" id="PF01740">
    <property type="entry name" value="STAS"/>
    <property type="match status" value="1"/>
</dbReference>
<dbReference type="Gene3D" id="3.30.750.24">
    <property type="entry name" value="STAS domain"/>
    <property type="match status" value="1"/>
</dbReference>
<protein>
    <submittedName>
        <fullName evidence="9">Sulfate Permease (SulP) Family</fullName>
    </submittedName>
</protein>
<feature type="transmembrane region" description="Helical" evidence="6">
    <location>
        <begin position="460"/>
        <end position="478"/>
    </location>
</feature>
<feature type="transmembrane region" description="Helical" evidence="6">
    <location>
        <begin position="147"/>
        <end position="168"/>
    </location>
</feature>
<dbReference type="Pfam" id="PF00027">
    <property type="entry name" value="cNMP_binding"/>
    <property type="match status" value="1"/>
</dbReference>
<feature type="transmembrane region" description="Helical" evidence="6">
    <location>
        <begin position="317"/>
        <end position="336"/>
    </location>
</feature>
<feature type="transmembrane region" description="Helical" evidence="6">
    <location>
        <begin position="411"/>
        <end position="430"/>
    </location>
</feature>
<dbReference type="EMBL" id="JNBR01001424">
    <property type="protein sequence ID" value="OQR87745.1"/>
    <property type="molecule type" value="Genomic_DNA"/>
</dbReference>
<evidence type="ECO:0000313" key="9">
    <source>
        <dbReference type="EMBL" id="OQR87745.1"/>
    </source>
</evidence>
<feature type="transmembrane region" description="Helical" evidence="6">
    <location>
        <begin position="356"/>
        <end position="375"/>
    </location>
</feature>
<evidence type="ECO:0000256" key="6">
    <source>
        <dbReference type="SAM" id="Phobius"/>
    </source>
</evidence>
<dbReference type="InterPro" id="IPR018490">
    <property type="entry name" value="cNMP-bd_dom_sf"/>
</dbReference>
<feature type="domain" description="Cyclic nucleotide-binding" evidence="7">
    <location>
        <begin position="664"/>
        <end position="784"/>
    </location>
</feature>
<dbReference type="CDD" id="cd07042">
    <property type="entry name" value="STAS_SulP_like_sulfate_transporter"/>
    <property type="match status" value="1"/>
</dbReference>
<accession>A0A1V9YPS4</accession>
<dbReference type="InterPro" id="IPR002645">
    <property type="entry name" value="STAS_dom"/>
</dbReference>
<dbReference type="PANTHER" id="PTHR43310">
    <property type="entry name" value="SULFATE TRANSPORTER YBAR-RELATED"/>
    <property type="match status" value="1"/>
</dbReference>
<keyword evidence="3 6" id="KW-1133">Transmembrane helix</keyword>
<dbReference type="OrthoDB" id="409725at2759"/>
<dbReference type="Proteomes" id="UP000243579">
    <property type="component" value="Unassembled WGS sequence"/>
</dbReference>
<dbReference type="InterPro" id="IPR014710">
    <property type="entry name" value="RmlC-like_jellyroll"/>
</dbReference>
<evidence type="ECO:0000256" key="4">
    <source>
        <dbReference type="ARBA" id="ARBA00023136"/>
    </source>
</evidence>
<dbReference type="Pfam" id="PF00916">
    <property type="entry name" value="Sulfate_transp"/>
    <property type="match status" value="1"/>
</dbReference>
<dbReference type="SUPFAM" id="SSF52091">
    <property type="entry name" value="SpoIIaa-like"/>
    <property type="match status" value="1"/>
</dbReference>
<feature type="transmembrane region" description="Helical" evidence="6">
    <location>
        <begin position="224"/>
        <end position="242"/>
    </location>
</feature>
<evidence type="ECO:0000256" key="2">
    <source>
        <dbReference type="ARBA" id="ARBA00022692"/>
    </source>
</evidence>
<dbReference type="PROSITE" id="PS50801">
    <property type="entry name" value="STAS"/>
    <property type="match status" value="1"/>
</dbReference>
<keyword evidence="2 6" id="KW-0812">Transmembrane</keyword>
<feature type="transmembrane region" description="Helical" evidence="6">
    <location>
        <begin position="387"/>
        <end position="405"/>
    </location>
</feature>
<dbReference type="InterPro" id="IPR000595">
    <property type="entry name" value="cNMP-bd_dom"/>
</dbReference>
<dbReference type="Gene3D" id="2.60.120.10">
    <property type="entry name" value="Jelly Rolls"/>
    <property type="match status" value="1"/>
</dbReference>
<dbReference type="InterPro" id="IPR052706">
    <property type="entry name" value="Membrane-Transporter-like"/>
</dbReference>
<feature type="transmembrane region" description="Helical" evidence="6">
    <location>
        <begin position="248"/>
        <end position="268"/>
    </location>
</feature>
<feature type="region of interest" description="Disordered" evidence="5">
    <location>
        <begin position="1015"/>
        <end position="1042"/>
    </location>
</feature>
<dbReference type="SUPFAM" id="SSF51206">
    <property type="entry name" value="cAMP-binding domain-like"/>
    <property type="match status" value="1"/>
</dbReference>
<organism evidence="9 10">
    <name type="scientific">Achlya hypogyna</name>
    <name type="common">Oomycete</name>
    <name type="synonym">Protoachlya hypogyna</name>
    <dbReference type="NCBI Taxonomy" id="1202772"/>
    <lineage>
        <taxon>Eukaryota</taxon>
        <taxon>Sar</taxon>
        <taxon>Stramenopiles</taxon>
        <taxon>Oomycota</taxon>
        <taxon>Saprolegniomycetes</taxon>
        <taxon>Saprolegniales</taxon>
        <taxon>Achlyaceae</taxon>
        <taxon>Achlya</taxon>
    </lineage>
</organism>
<comment type="subcellular location">
    <subcellularLocation>
        <location evidence="1">Membrane</location>
        <topology evidence="1">Multi-pass membrane protein</topology>
    </subcellularLocation>
</comment>
<evidence type="ECO:0000256" key="1">
    <source>
        <dbReference type="ARBA" id="ARBA00004141"/>
    </source>
</evidence>
<feature type="domain" description="STAS" evidence="8">
    <location>
        <begin position="497"/>
        <end position="621"/>
    </location>
</feature>
<dbReference type="Pfam" id="PF12776">
    <property type="entry name" value="Myb_DNA-bind_3"/>
    <property type="match status" value="1"/>
</dbReference>
<gene>
    <name evidence="9" type="ORF">ACHHYP_08102</name>
</gene>
<dbReference type="PROSITE" id="PS50042">
    <property type="entry name" value="CNMP_BINDING_3"/>
    <property type="match status" value="1"/>
</dbReference>